<evidence type="ECO:0000259" key="9">
    <source>
        <dbReference type="Pfam" id="PF02426"/>
    </source>
</evidence>
<dbReference type="EC" id="5.3.3.4" evidence="5 8"/>
<feature type="domain" description="Muconolactone isomerase" evidence="9">
    <location>
        <begin position="3"/>
        <end position="91"/>
    </location>
</feature>
<accession>A0A9X2AZ51</accession>
<dbReference type="GO" id="GO:0016159">
    <property type="term" value="F:muconolactone delta-isomerase activity"/>
    <property type="evidence" value="ECO:0007669"/>
    <property type="project" value="UniProtKB-UniRule"/>
</dbReference>
<gene>
    <name evidence="10" type="primary">catC</name>
    <name evidence="10" type="ORF">MUN33_06925</name>
</gene>
<keyword evidence="6" id="KW-0058">Aromatic hydrocarbons catabolism</keyword>
<comment type="pathway">
    <text evidence="2">Aromatic compound metabolism; beta-ketoadipate pathway; 5-oxo-4,5-dihydro-2-furylacetate from catechol: step 3/3.</text>
</comment>
<evidence type="ECO:0000256" key="5">
    <source>
        <dbReference type="ARBA" id="ARBA00012070"/>
    </source>
</evidence>
<evidence type="ECO:0000256" key="2">
    <source>
        <dbReference type="ARBA" id="ARBA00005193"/>
    </source>
</evidence>
<dbReference type="InterPro" id="IPR003464">
    <property type="entry name" value="Muconolactone_d_Isoase"/>
</dbReference>
<evidence type="ECO:0000256" key="6">
    <source>
        <dbReference type="ARBA" id="ARBA00022797"/>
    </source>
</evidence>
<comment type="catalytic activity">
    <reaction evidence="1">
        <text>(S)-muconolactone = (4,5-dihydro-5-oxofuran-2-yl)-acetate</text>
        <dbReference type="Rhea" id="RHEA:12348"/>
        <dbReference type="ChEBI" id="CHEBI:58425"/>
        <dbReference type="ChEBI" id="CHEBI:58736"/>
        <dbReference type="EC" id="5.3.3.4"/>
    </reaction>
</comment>
<comment type="caution">
    <text evidence="10">The sequence shown here is derived from an EMBL/GenBank/DDBJ whole genome shotgun (WGS) entry which is preliminary data.</text>
</comment>
<sequence length="100" mass="11527">MALFLVRMDVAIPHDLDPAVAAETIAREKEYSQRLQRSGEWRDIWRITGEYSNYSVFDVADADELHDILWNLPLFRYMTCTVTALSRHPSDISADQGEQP</sequence>
<evidence type="ECO:0000256" key="8">
    <source>
        <dbReference type="NCBIfam" id="TIGR03221"/>
    </source>
</evidence>
<name>A0A9X2AZ51_9CORY</name>
<comment type="similarity">
    <text evidence="3">Belongs to the muconolactone Delta-isomerase family.</text>
</comment>
<dbReference type="NCBIfam" id="TIGR03221">
    <property type="entry name" value="muco_delta"/>
    <property type="match status" value="1"/>
</dbReference>
<evidence type="ECO:0000256" key="4">
    <source>
        <dbReference type="ARBA" id="ARBA00011365"/>
    </source>
</evidence>
<dbReference type="EMBL" id="JALIEA010000012">
    <property type="protein sequence ID" value="MCJ7858448.1"/>
    <property type="molecule type" value="Genomic_DNA"/>
</dbReference>
<comment type="subunit">
    <text evidence="4">Homodecamer.</text>
</comment>
<dbReference type="InterPro" id="IPR026029">
    <property type="entry name" value="MLI_dom"/>
</dbReference>
<keyword evidence="7 10" id="KW-0413">Isomerase</keyword>
<evidence type="ECO:0000313" key="11">
    <source>
        <dbReference type="Proteomes" id="UP001139207"/>
    </source>
</evidence>
<evidence type="ECO:0000256" key="3">
    <source>
        <dbReference type="ARBA" id="ARBA00010882"/>
    </source>
</evidence>
<evidence type="ECO:0000313" key="10">
    <source>
        <dbReference type="EMBL" id="MCJ7858448.1"/>
    </source>
</evidence>
<dbReference type="SUPFAM" id="SSF54909">
    <property type="entry name" value="Dimeric alpha+beta barrel"/>
    <property type="match status" value="1"/>
</dbReference>
<dbReference type="GO" id="GO:0042952">
    <property type="term" value="P:beta-ketoadipate pathway"/>
    <property type="evidence" value="ECO:0007669"/>
    <property type="project" value="UniProtKB-UniRule"/>
</dbReference>
<dbReference type="Pfam" id="PF02426">
    <property type="entry name" value="MIase"/>
    <property type="match status" value="1"/>
</dbReference>
<protein>
    <recommendedName>
        <fullName evidence="5 8">Muconolactone Delta-isomerase</fullName>
        <ecNumber evidence="5 8">5.3.3.4</ecNumber>
    </recommendedName>
</protein>
<organism evidence="10 11">
    <name type="scientific">Corynebacterium kalidii</name>
    <dbReference type="NCBI Taxonomy" id="2931982"/>
    <lineage>
        <taxon>Bacteria</taxon>
        <taxon>Bacillati</taxon>
        <taxon>Actinomycetota</taxon>
        <taxon>Actinomycetes</taxon>
        <taxon>Mycobacteriales</taxon>
        <taxon>Corynebacteriaceae</taxon>
        <taxon>Corynebacterium</taxon>
    </lineage>
</organism>
<evidence type="ECO:0000256" key="7">
    <source>
        <dbReference type="ARBA" id="ARBA00023235"/>
    </source>
</evidence>
<dbReference type="InterPro" id="IPR011008">
    <property type="entry name" value="Dimeric_a/b-barrel"/>
</dbReference>
<keyword evidence="11" id="KW-1185">Reference proteome</keyword>
<dbReference type="RefSeq" id="WP_244804172.1">
    <property type="nucleotide sequence ID" value="NZ_JALIEA010000012.1"/>
</dbReference>
<proteinExistence type="inferred from homology"/>
<evidence type="ECO:0000256" key="1">
    <source>
        <dbReference type="ARBA" id="ARBA00001739"/>
    </source>
</evidence>
<dbReference type="PIRSF" id="PIRSF001486">
    <property type="entry name" value="CatC"/>
    <property type="match status" value="1"/>
</dbReference>
<dbReference type="Proteomes" id="UP001139207">
    <property type="component" value="Unassembled WGS sequence"/>
</dbReference>
<dbReference type="AlphaFoldDB" id="A0A9X2AZ51"/>
<reference evidence="10" key="1">
    <citation type="submission" date="2022-04" db="EMBL/GenBank/DDBJ databases">
        <title>Corynebacterium kalidii LD5P10.</title>
        <authorList>
            <person name="Sun J.Q."/>
        </authorList>
    </citation>
    <scope>NUCLEOTIDE SEQUENCE</scope>
    <source>
        <strain evidence="10">LD5P10</strain>
    </source>
</reference>
<dbReference type="Gene3D" id="3.30.70.1060">
    <property type="entry name" value="Dimeric alpha+beta barrel"/>
    <property type="match status" value="1"/>
</dbReference>